<dbReference type="GO" id="GO:0005829">
    <property type="term" value="C:cytosol"/>
    <property type="evidence" value="ECO:0007669"/>
    <property type="project" value="TreeGrafter"/>
</dbReference>
<evidence type="ECO:0000256" key="1">
    <source>
        <dbReference type="ARBA" id="ARBA00022737"/>
    </source>
</evidence>
<sequence>NRLESMNFLRDVALKLGAENTRKHLVPYLTHLIIAEKLLELKNVAEVLGEFENYVGGPKYAHILLLPLEELAGAKVNDVRMAAIKSLQTLADIMEVIDLENFFIPFIASLTMNDKSAKRMSVSHLLTTVYMRVSPKHQSDLIDYHCFLSLDSSPAVRQNAANNLVDFSEVVHMSIFDSKLTPRLEQFSFDQNEHVRILALSTAITISKNFDVSYTKEIILPIVLNSINDPSCGVRSILIKNIAKLLAIGVSCLKLTESIMKILISLAKDQQVEVRLPSISVLYDCTVILYENLTYLEATKLVTKFLIPTLSNFCNDSDVKCKLEVPSVLAKFGKIMPNVIIKDYFVELVNKLLKDKNVDVIFNVVKYMKDILGSQYNNLIELPEDRLICCLKAFIINSSWKMRNTGAIYLYILAIQKGLKFFEDYLEQSFLILLTDTKSTVQQTAMDVFKLLVTEFGMDWAQTYIVPYLIKLSYSRNTYNKMAFLSFAKVCAIIMCIQFRTLNINMKENAME</sequence>
<dbReference type="GO" id="GO:0005634">
    <property type="term" value="C:nucleus"/>
    <property type="evidence" value="ECO:0007669"/>
    <property type="project" value="TreeGrafter"/>
</dbReference>
<reference evidence="2 3" key="1">
    <citation type="submission" date="2019-08" db="EMBL/GenBank/DDBJ databases">
        <title>Whole genome of Aphis craccivora.</title>
        <authorList>
            <person name="Voronova N.V."/>
            <person name="Shulinski R.S."/>
            <person name="Bandarenka Y.V."/>
            <person name="Zhorov D.G."/>
            <person name="Warner D."/>
        </authorList>
    </citation>
    <scope>NUCLEOTIDE SEQUENCE [LARGE SCALE GENOMIC DNA]</scope>
    <source>
        <strain evidence="2">180601</strain>
        <tissue evidence="2">Whole Body</tissue>
    </source>
</reference>
<dbReference type="InterPro" id="IPR051023">
    <property type="entry name" value="PP2A_Regulatory_Subunit_A"/>
</dbReference>
<dbReference type="PANTHER" id="PTHR10648:SF4">
    <property type="entry name" value="PROTEIN PHOSPHATASE 2 (FORMERLY 2A), REGULATORY SUBUNIT A, BETA ISOFORM-RELATED"/>
    <property type="match status" value="1"/>
</dbReference>
<proteinExistence type="predicted"/>
<dbReference type="InterPro" id="IPR011989">
    <property type="entry name" value="ARM-like"/>
</dbReference>
<evidence type="ECO:0000313" key="2">
    <source>
        <dbReference type="EMBL" id="KAF0759997.1"/>
    </source>
</evidence>
<protein>
    <submittedName>
        <fullName evidence="2">Putative serine/threonine-protein phosphatase PP2A regulatory subunit</fullName>
    </submittedName>
</protein>
<dbReference type="PANTHER" id="PTHR10648">
    <property type="entry name" value="SERINE/THREONINE-PROTEIN PHOSPHATASE PP2A 65 KDA REGULATORY SUBUNIT"/>
    <property type="match status" value="1"/>
</dbReference>
<name>A0A6G0YQG7_APHCR</name>
<keyword evidence="3" id="KW-1185">Reference proteome</keyword>
<dbReference type="SUPFAM" id="SSF48371">
    <property type="entry name" value="ARM repeat"/>
    <property type="match status" value="1"/>
</dbReference>
<dbReference type="EMBL" id="VUJU01002818">
    <property type="protein sequence ID" value="KAF0759997.1"/>
    <property type="molecule type" value="Genomic_DNA"/>
</dbReference>
<evidence type="ECO:0000313" key="3">
    <source>
        <dbReference type="Proteomes" id="UP000478052"/>
    </source>
</evidence>
<dbReference type="GO" id="GO:0019888">
    <property type="term" value="F:protein phosphatase regulator activity"/>
    <property type="evidence" value="ECO:0007669"/>
    <property type="project" value="TreeGrafter"/>
</dbReference>
<dbReference type="GO" id="GO:0000159">
    <property type="term" value="C:protein phosphatase type 2A complex"/>
    <property type="evidence" value="ECO:0007669"/>
    <property type="project" value="TreeGrafter"/>
</dbReference>
<keyword evidence="1" id="KW-0677">Repeat</keyword>
<accession>A0A6G0YQG7</accession>
<dbReference type="AlphaFoldDB" id="A0A6G0YQG7"/>
<dbReference type="OrthoDB" id="340346at2759"/>
<dbReference type="Gene3D" id="1.25.10.10">
    <property type="entry name" value="Leucine-rich Repeat Variant"/>
    <property type="match status" value="1"/>
</dbReference>
<feature type="non-terminal residue" evidence="2">
    <location>
        <position position="1"/>
    </location>
</feature>
<comment type="caution">
    <text evidence="2">The sequence shown here is derived from an EMBL/GenBank/DDBJ whole genome shotgun (WGS) entry which is preliminary data.</text>
</comment>
<dbReference type="InterPro" id="IPR016024">
    <property type="entry name" value="ARM-type_fold"/>
</dbReference>
<gene>
    <name evidence="2" type="ORF">FWK35_00013221</name>
</gene>
<organism evidence="2 3">
    <name type="scientific">Aphis craccivora</name>
    <name type="common">Cowpea aphid</name>
    <dbReference type="NCBI Taxonomy" id="307492"/>
    <lineage>
        <taxon>Eukaryota</taxon>
        <taxon>Metazoa</taxon>
        <taxon>Ecdysozoa</taxon>
        <taxon>Arthropoda</taxon>
        <taxon>Hexapoda</taxon>
        <taxon>Insecta</taxon>
        <taxon>Pterygota</taxon>
        <taxon>Neoptera</taxon>
        <taxon>Paraneoptera</taxon>
        <taxon>Hemiptera</taxon>
        <taxon>Sternorrhyncha</taxon>
        <taxon>Aphidomorpha</taxon>
        <taxon>Aphidoidea</taxon>
        <taxon>Aphididae</taxon>
        <taxon>Aphidini</taxon>
        <taxon>Aphis</taxon>
        <taxon>Aphis</taxon>
    </lineage>
</organism>
<dbReference type="Proteomes" id="UP000478052">
    <property type="component" value="Unassembled WGS sequence"/>
</dbReference>